<dbReference type="PATRIC" id="fig|1423734.3.peg.1978"/>
<sequence>MGIICIISLIFFSVSSVRFLIKTNRNAQTIYLEILLYPVINLVVLVILLLVFWDPILTTFAILGIGGGILVTLQS</sequence>
<evidence type="ECO:0000313" key="2">
    <source>
        <dbReference type="EMBL" id="KRM34817.1"/>
    </source>
</evidence>
<feature type="transmembrane region" description="Helical" evidence="1">
    <location>
        <begin position="29"/>
        <end position="51"/>
    </location>
</feature>
<keyword evidence="1" id="KW-0472">Membrane</keyword>
<protein>
    <submittedName>
        <fullName evidence="2">Uncharacterized protein</fullName>
    </submittedName>
</protein>
<name>A0A0R1XY94_9LACO</name>
<accession>A0A0R1XY94</accession>
<dbReference type="EMBL" id="AZGA01000020">
    <property type="protein sequence ID" value="KRM34817.1"/>
    <property type="molecule type" value="Genomic_DNA"/>
</dbReference>
<evidence type="ECO:0000313" key="3">
    <source>
        <dbReference type="Proteomes" id="UP000051236"/>
    </source>
</evidence>
<dbReference type="AlphaFoldDB" id="A0A0R1XY94"/>
<proteinExistence type="predicted"/>
<reference evidence="2 3" key="1">
    <citation type="journal article" date="2015" name="Genome Announc.">
        <title>Expanding the biotechnology potential of lactobacilli through comparative genomics of 213 strains and associated genera.</title>
        <authorList>
            <person name="Sun Z."/>
            <person name="Harris H.M."/>
            <person name="McCann A."/>
            <person name="Guo C."/>
            <person name="Argimon S."/>
            <person name="Zhang W."/>
            <person name="Yang X."/>
            <person name="Jeffery I.B."/>
            <person name="Cooney J.C."/>
            <person name="Kagawa T.F."/>
            <person name="Liu W."/>
            <person name="Song Y."/>
            <person name="Salvetti E."/>
            <person name="Wrobel A."/>
            <person name="Rasinkangas P."/>
            <person name="Parkhill J."/>
            <person name="Rea M.C."/>
            <person name="O'Sullivan O."/>
            <person name="Ritari J."/>
            <person name="Douillard F.P."/>
            <person name="Paul Ross R."/>
            <person name="Yang R."/>
            <person name="Briner A.E."/>
            <person name="Felis G.E."/>
            <person name="de Vos W.M."/>
            <person name="Barrangou R."/>
            <person name="Klaenhammer T.R."/>
            <person name="Caufield P.W."/>
            <person name="Cui Y."/>
            <person name="Zhang H."/>
            <person name="O'Toole P.W."/>
        </authorList>
    </citation>
    <scope>NUCLEOTIDE SEQUENCE [LARGE SCALE GENOMIC DNA]</scope>
    <source>
        <strain evidence="2 3">DSM 18527</strain>
    </source>
</reference>
<evidence type="ECO:0000256" key="1">
    <source>
        <dbReference type="SAM" id="Phobius"/>
    </source>
</evidence>
<gene>
    <name evidence="2" type="ORF">FC83_GL001954</name>
</gene>
<comment type="caution">
    <text evidence="2">The sequence shown here is derived from an EMBL/GenBank/DDBJ whole genome shotgun (WGS) entry which is preliminary data.</text>
</comment>
<keyword evidence="1" id="KW-1133">Transmembrane helix</keyword>
<dbReference type="Proteomes" id="UP000051236">
    <property type="component" value="Unassembled WGS sequence"/>
</dbReference>
<feature type="transmembrane region" description="Helical" evidence="1">
    <location>
        <begin position="56"/>
        <end position="73"/>
    </location>
</feature>
<keyword evidence="3" id="KW-1185">Reference proteome</keyword>
<keyword evidence="1" id="KW-0812">Transmembrane</keyword>
<organism evidence="2 3">
    <name type="scientific">Agrilactobacillus composti DSM 18527 = JCM 14202</name>
    <dbReference type="NCBI Taxonomy" id="1423734"/>
    <lineage>
        <taxon>Bacteria</taxon>
        <taxon>Bacillati</taxon>
        <taxon>Bacillota</taxon>
        <taxon>Bacilli</taxon>
        <taxon>Lactobacillales</taxon>
        <taxon>Lactobacillaceae</taxon>
        <taxon>Agrilactobacillus</taxon>
    </lineage>
</organism>